<gene>
    <name evidence="9" type="ORF">SAMN05421733_102274</name>
</gene>
<keyword evidence="2 6" id="KW-0694">RNA-binding</keyword>
<evidence type="ECO:0000259" key="8">
    <source>
        <dbReference type="SMART" id="SM00363"/>
    </source>
</evidence>
<name>A0A1G6GV47_9GAMM</name>
<keyword evidence="3 7" id="KW-0413">Isomerase</keyword>
<evidence type="ECO:0000256" key="2">
    <source>
        <dbReference type="ARBA" id="ARBA00022884"/>
    </source>
</evidence>
<evidence type="ECO:0000256" key="4">
    <source>
        <dbReference type="ARBA" id="ARBA00036749"/>
    </source>
</evidence>
<dbReference type="Gene3D" id="3.10.290.10">
    <property type="entry name" value="RNA-binding S4 domain"/>
    <property type="match status" value="1"/>
</dbReference>
<proteinExistence type="inferred from homology"/>
<dbReference type="GO" id="GO:0160136">
    <property type="term" value="F:16S rRNA pseudouridine(516) synthase activity"/>
    <property type="evidence" value="ECO:0007669"/>
    <property type="project" value="UniProtKB-EC"/>
</dbReference>
<dbReference type="SUPFAM" id="SSF55174">
    <property type="entry name" value="Alpha-L RNA-binding motif"/>
    <property type="match status" value="1"/>
</dbReference>
<dbReference type="CDD" id="cd02553">
    <property type="entry name" value="PseudoU_synth_RsuA"/>
    <property type="match status" value="1"/>
</dbReference>
<dbReference type="PANTHER" id="PTHR47683">
    <property type="entry name" value="PSEUDOURIDINE SYNTHASE FAMILY PROTEIN-RELATED"/>
    <property type="match status" value="1"/>
</dbReference>
<accession>A0A1G6GV47</accession>
<dbReference type="InterPro" id="IPR000748">
    <property type="entry name" value="PsdUridine_synth_RsuA/RluB/E/F"/>
</dbReference>
<dbReference type="SUPFAM" id="SSF55120">
    <property type="entry name" value="Pseudouridine synthase"/>
    <property type="match status" value="1"/>
</dbReference>
<dbReference type="InterPro" id="IPR036986">
    <property type="entry name" value="S4_RNA-bd_sf"/>
</dbReference>
<dbReference type="RefSeq" id="WP_092746950.1">
    <property type="nucleotide sequence ID" value="NZ_FMYL01000002.1"/>
</dbReference>
<dbReference type="InterPro" id="IPR006145">
    <property type="entry name" value="PsdUridine_synth_RsuA/RluA"/>
</dbReference>
<evidence type="ECO:0000256" key="3">
    <source>
        <dbReference type="ARBA" id="ARBA00023235"/>
    </source>
</evidence>
<dbReference type="NCBIfam" id="TIGR00093">
    <property type="entry name" value="pseudouridine synthase"/>
    <property type="match status" value="1"/>
</dbReference>
<comment type="catalytic activity">
    <reaction evidence="4">
        <text>uridine(516) in 16S rRNA = pseudouridine(516) in 16S rRNA</text>
        <dbReference type="Rhea" id="RHEA:38867"/>
        <dbReference type="Rhea" id="RHEA-COMP:10089"/>
        <dbReference type="Rhea" id="RHEA-COMP:10090"/>
        <dbReference type="ChEBI" id="CHEBI:65314"/>
        <dbReference type="ChEBI" id="CHEBI:65315"/>
        <dbReference type="EC" id="5.4.99.19"/>
    </reaction>
</comment>
<dbReference type="InterPro" id="IPR050343">
    <property type="entry name" value="RsuA_PseudoU_synthase"/>
</dbReference>
<dbReference type="InterPro" id="IPR042092">
    <property type="entry name" value="PsdUridine_s_RsuA/RluB/E/F_cat"/>
</dbReference>
<evidence type="ECO:0000313" key="10">
    <source>
        <dbReference type="Proteomes" id="UP000242501"/>
    </source>
</evidence>
<dbReference type="PANTHER" id="PTHR47683:SF4">
    <property type="entry name" value="PSEUDOURIDINE SYNTHASE"/>
    <property type="match status" value="1"/>
</dbReference>
<evidence type="ECO:0000313" key="9">
    <source>
        <dbReference type="EMBL" id="SDB85811.1"/>
    </source>
</evidence>
<dbReference type="Gene3D" id="3.30.70.580">
    <property type="entry name" value="Pseudouridine synthase I, catalytic domain, N-terminal subdomain"/>
    <property type="match status" value="1"/>
</dbReference>
<dbReference type="PROSITE" id="PS01149">
    <property type="entry name" value="PSI_RSU"/>
    <property type="match status" value="1"/>
</dbReference>
<dbReference type="GO" id="GO:0003723">
    <property type="term" value="F:RNA binding"/>
    <property type="evidence" value="ECO:0007669"/>
    <property type="project" value="UniProtKB-KW"/>
</dbReference>
<dbReference type="InterPro" id="IPR002942">
    <property type="entry name" value="S4_RNA-bd"/>
</dbReference>
<protein>
    <recommendedName>
        <fullName evidence="7">Pseudouridine synthase</fullName>
        <ecNumber evidence="7">5.4.99.-</ecNumber>
    </recommendedName>
</protein>
<dbReference type="Gene3D" id="3.30.70.1560">
    <property type="entry name" value="Alpha-L RNA-binding motif"/>
    <property type="match status" value="1"/>
</dbReference>
<dbReference type="CDD" id="cd00165">
    <property type="entry name" value="S4"/>
    <property type="match status" value="1"/>
</dbReference>
<evidence type="ECO:0000256" key="6">
    <source>
        <dbReference type="PROSITE-ProRule" id="PRU00182"/>
    </source>
</evidence>
<sequence>MRLDKLLISQGFGPRKECQFLIELGAVSVHGEVCKSIKQHVDPKGLEYSVNDTVYQYRENVYLALNKPQGYECSHRPDYHLSVFDLVPELLINRGLQAVGRLDQDTTGLILFTDDGKWLHGLTHPKKHIAKRYLVTTKDPIDATQIEQLAEGVALRNEIGLYKATDLVQVDEYTLQLTIHQGIYHQVKRMIAATGNAVDTLHRSQIGEWVLPETLAEGEWQYLEASDLLKLQHQ</sequence>
<dbReference type="Proteomes" id="UP000242501">
    <property type="component" value="Unassembled WGS sequence"/>
</dbReference>
<dbReference type="Pfam" id="PF00849">
    <property type="entry name" value="PseudoU_synth_2"/>
    <property type="match status" value="1"/>
</dbReference>
<evidence type="ECO:0000256" key="1">
    <source>
        <dbReference type="ARBA" id="ARBA00008348"/>
    </source>
</evidence>
<dbReference type="OrthoDB" id="9807213at2"/>
<evidence type="ECO:0000256" key="5">
    <source>
        <dbReference type="ARBA" id="ARBA00037590"/>
    </source>
</evidence>
<dbReference type="InterPro" id="IPR020094">
    <property type="entry name" value="TruA/RsuA/RluB/E/F_N"/>
</dbReference>
<comment type="function">
    <text evidence="5">Responsible for synthesis of pseudouridine from uracil-516 in 16S ribosomal RNA.</text>
</comment>
<organism evidence="9 10">
    <name type="scientific">Acinetobacter boissieri</name>
    <dbReference type="NCBI Taxonomy" id="1219383"/>
    <lineage>
        <taxon>Bacteria</taxon>
        <taxon>Pseudomonadati</taxon>
        <taxon>Pseudomonadota</taxon>
        <taxon>Gammaproteobacteria</taxon>
        <taxon>Moraxellales</taxon>
        <taxon>Moraxellaceae</taxon>
        <taxon>Acinetobacter</taxon>
    </lineage>
</organism>
<dbReference type="EC" id="5.4.99.-" evidence="7"/>
<dbReference type="PROSITE" id="PS50889">
    <property type="entry name" value="S4"/>
    <property type="match status" value="1"/>
</dbReference>
<dbReference type="GO" id="GO:0000455">
    <property type="term" value="P:enzyme-directed rRNA pseudouridine synthesis"/>
    <property type="evidence" value="ECO:0007669"/>
    <property type="project" value="UniProtKB-ARBA"/>
</dbReference>
<dbReference type="EMBL" id="FMYL01000002">
    <property type="protein sequence ID" value="SDB85811.1"/>
    <property type="molecule type" value="Genomic_DNA"/>
</dbReference>
<dbReference type="InterPro" id="IPR020103">
    <property type="entry name" value="PsdUridine_synth_cat_dom_sf"/>
</dbReference>
<dbReference type="STRING" id="1219383.SAMN05421733_102274"/>
<comment type="similarity">
    <text evidence="1 7">Belongs to the pseudouridine synthase RsuA family.</text>
</comment>
<evidence type="ECO:0000256" key="7">
    <source>
        <dbReference type="RuleBase" id="RU003887"/>
    </source>
</evidence>
<dbReference type="SMART" id="SM00363">
    <property type="entry name" value="S4"/>
    <property type="match status" value="1"/>
</dbReference>
<keyword evidence="10" id="KW-1185">Reference proteome</keyword>
<dbReference type="InterPro" id="IPR018496">
    <property type="entry name" value="PsdUridine_synth_RsuA/RluB_CS"/>
</dbReference>
<dbReference type="Pfam" id="PF01479">
    <property type="entry name" value="S4"/>
    <property type="match status" value="1"/>
</dbReference>
<dbReference type="AlphaFoldDB" id="A0A1G6GV47"/>
<reference evidence="10" key="1">
    <citation type="submission" date="2016-09" db="EMBL/GenBank/DDBJ databases">
        <authorList>
            <person name="Varghese N."/>
            <person name="Submissions S."/>
        </authorList>
    </citation>
    <scope>NUCLEOTIDE SEQUENCE [LARGE SCALE GENOMIC DNA]</scope>
    <source>
        <strain evidence="10">ANC 4422</strain>
    </source>
</reference>
<feature type="domain" description="RNA-binding S4" evidence="8">
    <location>
        <begin position="1"/>
        <end position="59"/>
    </location>
</feature>